<dbReference type="AlphaFoldDB" id="A0A0A9ASP4"/>
<accession>A0A0A9ASP4</accession>
<evidence type="ECO:0000313" key="1">
    <source>
        <dbReference type="EMBL" id="JAD54779.1"/>
    </source>
</evidence>
<organism evidence="1">
    <name type="scientific">Arundo donax</name>
    <name type="common">Giant reed</name>
    <name type="synonym">Donax arundinaceus</name>
    <dbReference type="NCBI Taxonomy" id="35708"/>
    <lineage>
        <taxon>Eukaryota</taxon>
        <taxon>Viridiplantae</taxon>
        <taxon>Streptophyta</taxon>
        <taxon>Embryophyta</taxon>
        <taxon>Tracheophyta</taxon>
        <taxon>Spermatophyta</taxon>
        <taxon>Magnoliopsida</taxon>
        <taxon>Liliopsida</taxon>
        <taxon>Poales</taxon>
        <taxon>Poaceae</taxon>
        <taxon>PACMAD clade</taxon>
        <taxon>Arundinoideae</taxon>
        <taxon>Arundineae</taxon>
        <taxon>Arundo</taxon>
    </lineage>
</organism>
<reference evidence="1" key="2">
    <citation type="journal article" date="2015" name="Data Brief">
        <title>Shoot transcriptome of the giant reed, Arundo donax.</title>
        <authorList>
            <person name="Barrero R.A."/>
            <person name="Guerrero F.D."/>
            <person name="Moolhuijzen P."/>
            <person name="Goolsby J.A."/>
            <person name="Tidwell J."/>
            <person name="Bellgard S.E."/>
            <person name="Bellgard M.I."/>
        </authorList>
    </citation>
    <scope>NUCLEOTIDE SEQUENCE</scope>
    <source>
        <tissue evidence="1">Shoot tissue taken approximately 20 cm above the soil surface</tissue>
    </source>
</reference>
<sequence>MHVVTKFQMLTTERESIPYNNQFDLLQLVLSRETVLCS</sequence>
<reference evidence="1" key="1">
    <citation type="submission" date="2014-09" db="EMBL/GenBank/DDBJ databases">
        <authorList>
            <person name="Magalhaes I.L.F."/>
            <person name="Oliveira U."/>
            <person name="Santos F.R."/>
            <person name="Vidigal T.H.D.A."/>
            <person name="Brescovit A.D."/>
            <person name="Santos A.J."/>
        </authorList>
    </citation>
    <scope>NUCLEOTIDE SEQUENCE</scope>
    <source>
        <tissue evidence="1">Shoot tissue taken approximately 20 cm above the soil surface</tissue>
    </source>
</reference>
<protein>
    <submittedName>
        <fullName evidence="1">Uncharacterized protein</fullName>
    </submittedName>
</protein>
<proteinExistence type="predicted"/>
<dbReference type="EMBL" id="GBRH01243116">
    <property type="protein sequence ID" value="JAD54779.1"/>
    <property type="molecule type" value="Transcribed_RNA"/>
</dbReference>
<name>A0A0A9ASP4_ARUDO</name>